<dbReference type="AlphaFoldDB" id="A0A1G2QBR9"/>
<feature type="transmembrane region" description="Helical" evidence="1">
    <location>
        <begin position="74"/>
        <end position="93"/>
    </location>
</feature>
<feature type="transmembrane region" description="Helical" evidence="1">
    <location>
        <begin position="42"/>
        <end position="62"/>
    </location>
</feature>
<name>A0A1G2QBR9_9BACT</name>
<sequence length="146" mass="17240">MRFWSWFWLIDLALLLVIAGLNFFAWRYFWYWRFDAYGFDKLMHLLGGLLIGLTVAGLWCWWREKKSLPLKKRDLFSLVGLAVLAIGGSWEVIEWNAYKHEATFLWIKHFADLTSGWLDTTTDFISDLVGGLLGASLLYLWRRIKN</sequence>
<evidence type="ECO:0000313" key="3">
    <source>
        <dbReference type="Proteomes" id="UP000176222"/>
    </source>
</evidence>
<dbReference type="EMBL" id="MHTH01000019">
    <property type="protein sequence ID" value="OHA57947.1"/>
    <property type="molecule type" value="Genomic_DNA"/>
</dbReference>
<evidence type="ECO:0008006" key="4">
    <source>
        <dbReference type="Google" id="ProtNLM"/>
    </source>
</evidence>
<comment type="caution">
    <text evidence="2">The sequence shown here is derived from an EMBL/GenBank/DDBJ whole genome shotgun (WGS) entry which is preliminary data.</text>
</comment>
<feature type="transmembrane region" description="Helical" evidence="1">
    <location>
        <begin position="7"/>
        <end position="30"/>
    </location>
</feature>
<reference evidence="2 3" key="1">
    <citation type="journal article" date="2016" name="Nat. Commun.">
        <title>Thousands of microbial genomes shed light on interconnected biogeochemical processes in an aquifer system.</title>
        <authorList>
            <person name="Anantharaman K."/>
            <person name="Brown C.T."/>
            <person name="Hug L.A."/>
            <person name="Sharon I."/>
            <person name="Castelle C.J."/>
            <person name="Probst A.J."/>
            <person name="Thomas B.C."/>
            <person name="Singh A."/>
            <person name="Wilkins M.J."/>
            <person name="Karaoz U."/>
            <person name="Brodie E.L."/>
            <person name="Williams K.H."/>
            <person name="Hubbard S.S."/>
            <person name="Banfield J.F."/>
        </authorList>
    </citation>
    <scope>NUCLEOTIDE SEQUENCE [LARGE SCALE GENOMIC DNA]</scope>
</reference>
<dbReference type="InterPro" id="IPR014509">
    <property type="entry name" value="YjdF-like"/>
</dbReference>
<evidence type="ECO:0000256" key="1">
    <source>
        <dbReference type="SAM" id="Phobius"/>
    </source>
</evidence>
<keyword evidence="1" id="KW-0812">Transmembrane</keyword>
<gene>
    <name evidence="2" type="ORF">A2370_00945</name>
</gene>
<dbReference type="STRING" id="1802436.A2370_00945"/>
<evidence type="ECO:0000313" key="2">
    <source>
        <dbReference type="EMBL" id="OHA57947.1"/>
    </source>
</evidence>
<protein>
    <recommendedName>
        <fullName evidence="4">VanZ-like domain-containing protein</fullName>
    </recommendedName>
</protein>
<keyword evidence="1" id="KW-0472">Membrane</keyword>
<accession>A0A1G2QBR9</accession>
<feature type="transmembrane region" description="Helical" evidence="1">
    <location>
        <begin position="124"/>
        <end position="141"/>
    </location>
</feature>
<proteinExistence type="predicted"/>
<dbReference type="Proteomes" id="UP000176222">
    <property type="component" value="Unassembled WGS sequence"/>
</dbReference>
<organism evidence="2 3">
    <name type="scientific">Candidatus Vogelbacteria bacterium RIFOXYB1_FULL_42_16</name>
    <dbReference type="NCBI Taxonomy" id="1802436"/>
    <lineage>
        <taxon>Bacteria</taxon>
        <taxon>Candidatus Vogeliibacteriota</taxon>
    </lineage>
</organism>
<keyword evidence="1" id="KW-1133">Transmembrane helix</keyword>
<dbReference type="Pfam" id="PF09997">
    <property type="entry name" value="DUF2238"/>
    <property type="match status" value="1"/>
</dbReference>